<organism evidence="6 7">
    <name type="scientific">Lymnaea stagnalis</name>
    <name type="common">Great pond snail</name>
    <name type="synonym">Helix stagnalis</name>
    <dbReference type="NCBI Taxonomy" id="6523"/>
    <lineage>
        <taxon>Eukaryota</taxon>
        <taxon>Metazoa</taxon>
        <taxon>Spiralia</taxon>
        <taxon>Lophotrochozoa</taxon>
        <taxon>Mollusca</taxon>
        <taxon>Gastropoda</taxon>
        <taxon>Heterobranchia</taxon>
        <taxon>Euthyneura</taxon>
        <taxon>Panpulmonata</taxon>
        <taxon>Hygrophila</taxon>
        <taxon>Lymnaeoidea</taxon>
        <taxon>Lymnaeidae</taxon>
        <taxon>Lymnaea</taxon>
    </lineage>
</organism>
<evidence type="ECO:0000256" key="3">
    <source>
        <dbReference type="ARBA" id="ARBA00040010"/>
    </source>
</evidence>
<feature type="domain" description="AMP-activated protein kinase glycogen-binding" evidence="5">
    <location>
        <begin position="324"/>
        <end position="403"/>
    </location>
</feature>
<dbReference type="GO" id="GO:0019901">
    <property type="term" value="F:protein kinase binding"/>
    <property type="evidence" value="ECO:0007669"/>
    <property type="project" value="TreeGrafter"/>
</dbReference>
<dbReference type="GO" id="GO:0005737">
    <property type="term" value="C:cytoplasm"/>
    <property type="evidence" value="ECO:0007669"/>
    <property type="project" value="TreeGrafter"/>
</dbReference>
<dbReference type="GO" id="GO:0007165">
    <property type="term" value="P:signal transduction"/>
    <property type="evidence" value="ECO:0007669"/>
    <property type="project" value="TreeGrafter"/>
</dbReference>
<sequence length="405" mass="43312">MGAKSSKQKSKKNKNEEGENGEAEGQPQEPTTEHKEGDASTEKKTEENGTVVKENDKAEEGDKKEESKEVPVAETVATPTESAPVACALPTLSTQEAAPSEPTLPVSSEVKEPKEENSADVAKEDQTAEEIPADDKVVQENPVEAVAAQQEEIVSQCVSEEPAASGESVAPVETPTLDERVEPSDAEENFVQEESLPQEELPPPPPTPAEPENAVQSESVDVQPEQGNGEEGDSTPAAPFDTAESGAATSEVDGSAEAGETAAPSEEQITDLLQHAGKSRPSEGHGLEKNKNTSKLAKTLNSARALFPLLSSKRNIDQSPSTVGTEFKWEDGGDTVLVSGTFNNWEENIPLSKNGDVFSKTLDLPLGEYLYRFLVDEQWQVNKSLPIKCDENGLESNLIVVKPIS</sequence>
<dbReference type="PANTHER" id="PTHR10343:SF84">
    <property type="entry name" value="5'-AMP-ACTIVATED PROTEIN KINASE SUBUNIT BETA-1"/>
    <property type="match status" value="1"/>
</dbReference>
<protein>
    <recommendedName>
        <fullName evidence="3">5'-AMP-activated protein kinase subunit beta-1</fullName>
    </recommendedName>
</protein>
<dbReference type="Gene3D" id="2.60.40.10">
    <property type="entry name" value="Immunoglobulins"/>
    <property type="match status" value="1"/>
</dbReference>
<dbReference type="InterPro" id="IPR032640">
    <property type="entry name" value="AMPK1_CBM"/>
</dbReference>
<evidence type="ECO:0000259" key="5">
    <source>
        <dbReference type="Pfam" id="PF16561"/>
    </source>
</evidence>
<comment type="function">
    <text evidence="2">Non-catalytic subunit of AMP-activated protein kinase (AMPK), an energy sensor protein kinase that plays a key role in regulating cellular energy metabolism. In response to reduction of intracellular ATP levels, AMPK activates energy-producing pathways and inhibits energy-consuming processes: inhibits protein, carbohydrate and lipid biosynthesis, as well as cell growth and proliferation. AMPK acts via direct phosphorylation of metabolic enzymes, and by longer-term effects via phosphorylation of transcription regulators. Also acts as a regulator of cellular polarity by remodeling the actin cytoskeleton; probably by indirectly activating myosin. Beta non-catalytic subunit acts as a scaffold on which the AMPK complex assembles, via its C-terminus that bridges alpha (PRKAA1 or PRKAA2) and gamma subunits (PRKAG1, PRKAG2 or PRKAG3).</text>
</comment>
<comment type="similarity">
    <text evidence="1">Belongs to the 5'-AMP-activated protein kinase beta subunit family.</text>
</comment>
<feature type="compositionally biased region" description="Pro residues" evidence="4">
    <location>
        <begin position="200"/>
        <end position="209"/>
    </location>
</feature>
<name>A0AAV2HQ69_LYMST</name>
<dbReference type="InterPro" id="IPR013783">
    <property type="entry name" value="Ig-like_fold"/>
</dbReference>
<dbReference type="GO" id="GO:0005634">
    <property type="term" value="C:nucleus"/>
    <property type="evidence" value="ECO:0007669"/>
    <property type="project" value="TreeGrafter"/>
</dbReference>
<reference evidence="6 7" key="1">
    <citation type="submission" date="2024-04" db="EMBL/GenBank/DDBJ databases">
        <authorList>
            <consortium name="Genoscope - CEA"/>
            <person name="William W."/>
        </authorList>
    </citation>
    <scope>NUCLEOTIDE SEQUENCE [LARGE SCALE GENOMIC DNA]</scope>
</reference>
<dbReference type="InterPro" id="IPR014756">
    <property type="entry name" value="Ig_E-set"/>
</dbReference>
<dbReference type="AlphaFoldDB" id="A0AAV2HQ69"/>
<accession>A0AAV2HQ69</accession>
<dbReference type="GO" id="GO:0031588">
    <property type="term" value="C:nucleotide-activated protein kinase complex"/>
    <property type="evidence" value="ECO:0007669"/>
    <property type="project" value="TreeGrafter"/>
</dbReference>
<feature type="compositionally biased region" description="Basic and acidic residues" evidence="4">
    <location>
        <begin position="109"/>
        <end position="126"/>
    </location>
</feature>
<evidence type="ECO:0000256" key="2">
    <source>
        <dbReference type="ARBA" id="ARBA00025180"/>
    </source>
</evidence>
<keyword evidence="7" id="KW-1185">Reference proteome</keyword>
<comment type="caution">
    <text evidence="6">The sequence shown here is derived from an EMBL/GenBank/DDBJ whole genome shotgun (WGS) entry which is preliminary data.</text>
</comment>
<feature type="region of interest" description="Disordered" evidence="4">
    <location>
        <begin position="1"/>
        <end position="264"/>
    </location>
</feature>
<dbReference type="CDD" id="cd02859">
    <property type="entry name" value="E_set_AMPKbeta_like_N"/>
    <property type="match status" value="1"/>
</dbReference>
<dbReference type="EMBL" id="CAXITT010000225">
    <property type="protein sequence ID" value="CAL1536256.1"/>
    <property type="molecule type" value="Genomic_DNA"/>
</dbReference>
<evidence type="ECO:0000256" key="1">
    <source>
        <dbReference type="ARBA" id="ARBA00010926"/>
    </source>
</evidence>
<feature type="compositionally biased region" description="Basic residues" evidence="4">
    <location>
        <begin position="1"/>
        <end position="12"/>
    </location>
</feature>
<feature type="compositionally biased region" description="Basic and acidic residues" evidence="4">
    <location>
        <begin position="31"/>
        <end position="71"/>
    </location>
</feature>
<evidence type="ECO:0000256" key="4">
    <source>
        <dbReference type="SAM" id="MobiDB-lite"/>
    </source>
</evidence>
<dbReference type="PANTHER" id="PTHR10343">
    <property type="entry name" value="5'-AMP-ACTIVATED PROTEIN KINASE , BETA SUBUNIT"/>
    <property type="match status" value="1"/>
</dbReference>
<evidence type="ECO:0000313" key="6">
    <source>
        <dbReference type="EMBL" id="CAL1536256.1"/>
    </source>
</evidence>
<gene>
    <name evidence="6" type="ORF">GSLYS_00010169001</name>
</gene>
<evidence type="ECO:0000313" key="7">
    <source>
        <dbReference type="Proteomes" id="UP001497497"/>
    </source>
</evidence>
<dbReference type="InterPro" id="IPR050827">
    <property type="entry name" value="CRP1_MDG1_kinase"/>
</dbReference>
<dbReference type="Proteomes" id="UP001497497">
    <property type="component" value="Unassembled WGS sequence"/>
</dbReference>
<dbReference type="SUPFAM" id="SSF81296">
    <property type="entry name" value="E set domains"/>
    <property type="match status" value="1"/>
</dbReference>
<dbReference type="Pfam" id="PF16561">
    <property type="entry name" value="AMPK1_CBM"/>
    <property type="match status" value="1"/>
</dbReference>
<proteinExistence type="inferred from homology"/>